<feature type="compositionally biased region" description="Polar residues" evidence="1">
    <location>
        <begin position="1"/>
        <end position="15"/>
    </location>
</feature>
<evidence type="ECO:0000313" key="4">
    <source>
        <dbReference type="Proteomes" id="UP001221142"/>
    </source>
</evidence>
<feature type="region of interest" description="Disordered" evidence="1">
    <location>
        <begin position="145"/>
        <end position="166"/>
    </location>
</feature>
<keyword evidence="2" id="KW-0812">Transmembrane</keyword>
<dbReference type="AlphaFoldDB" id="A0AAD7BZP3"/>
<gene>
    <name evidence="3" type="ORF">FB45DRAFT_910377</name>
</gene>
<feature type="region of interest" description="Disordered" evidence="1">
    <location>
        <begin position="61"/>
        <end position="96"/>
    </location>
</feature>
<reference evidence="3" key="1">
    <citation type="submission" date="2023-03" db="EMBL/GenBank/DDBJ databases">
        <title>Massive genome expansion in bonnet fungi (Mycena s.s.) driven by repeated elements and novel gene families across ecological guilds.</title>
        <authorList>
            <consortium name="Lawrence Berkeley National Laboratory"/>
            <person name="Harder C.B."/>
            <person name="Miyauchi S."/>
            <person name="Viragh M."/>
            <person name="Kuo A."/>
            <person name="Thoen E."/>
            <person name="Andreopoulos B."/>
            <person name="Lu D."/>
            <person name="Skrede I."/>
            <person name="Drula E."/>
            <person name="Henrissat B."/>
            <person name="Morin E."/>
            <person name="Kohler A."/>
            <person name="Barry K."/>
            <person name="LaButti K."/>
            <person name="Morin E."/>
            <person name="Salamov A."/>
            <person name="Lipzen A."/>
            <person name="Mereny Z."/>
            <person name="Hegedus B."/>
            <person name="Baldrian P."/>
            <person name="Stursova M."/>
            <person name="Weitz H."/>
            <person name="Taylor A."/>
            <person name="Grigoriev I.V."/>
            <person name="Nagy L.G."/>
            <person name="Martin F."/>
            <person name="Kauserud H."/>
        </authorList>
    </citation>
    <scope>NUCLEOTIDE SEQUENCE</scope>
    <source>
        <strain evidence="3">9284</strain>
    </source>
</reference>
<feature type="region of interest" description="Disordered" evidence="1">
    <location>
        <begin position="294"/>
        <end position="314"/>
    </location>
</feature>
<comment type="caution">
    <text evidence="3">The sequence shown here is derived from an EMBL/GenBank/DDBJ whole genome shotgun (WGS) entry which is preliminary data.</text>
</comment>
<keyword evidence="4" id="KW-1185">Reference proteome</keyword>
<protein>
    <submittedName>
        <fullName evidence="3">Uncharacterized protein</fullName>
    </submittedName>
</protein>
<proteinExistence type="predicted"/>
<accession>A0AAD7BZP3</accession>
<dbReference type="EMBL" id="JARKIF010000007">
    <property type="protein sequence ID" value="KAJ7634968.1"/>
    <property type="molecule type" value="Genomic_DNA"/>
</dbReference>
<evidence type="ECO:0000256" key="1">
    <source>
        <dbReference type="SAM" id="MobiDB-lite"/>
    </source>
</evidence>
<feature type="non-terminal residue" evidence="3">
    <location>
        <position position="1"/>
    </location>
</feature>
<feature type="compositionally biased region" description="Low complexity" evidence="1">
    <location>
        <begin position="145"/>
        <end position="155"/>
    </location>
</feature>
<organism evidence="3 4">
    <name type="scientific">Roridomyces roridus</name>
    <dbReference type="NCBI Taxonomy" id="1738132"/>
    <lineage>
        <taxon>Eukaryota</taxon>
        <taxon>Fungi</taxon>
        <taxon>Dikarya</taxon>
        <taxon>Basidiomycota</taxon>
        <taxon>Agaricomycotina</taxon>
        <taxon>Agaricomycetes</taxon>
        <taxon>Agaricomycetidae</taxon>
        <taxon>Agaricales</taxon>
        <taxon>Marasmiineae</taxon>
        <taxon>Mycenaceae</taxon>
        <taxon>Roridomyces</taxon>
    </lineage>
</organism>
<keyword evidence="2" id="KW-0472">Membrane</keyword>
<dbReference type="Proteomes" id="UP001221142">
    <property type="component" value="Unassembled WGS sequence"/>
</dbReference>
<feature type="compositionally biased region" description="Polar residues" evidence="1">
    <location>
        <begin position="83"/>
        <end position="96"/>
    </location>
</feature>
<feature type="region of interest" description="Disordered" evidence="1">
    <location>
        <begin position="1"/>
        <end position="22"/>
    </location>
</feature>
<sequence length="355" mass="39157">MSLTANNTTSIATDSNPKRPSLIHSKTLPALKQAFHVVEKPLASIGASSTKGLRRMSLFYKRKSSSPSTPHPTPTIEPCPEFTTPNYAEETTSSTVAPADISPLARPLFKRASSAPLSTPLWTLCERPMRKSSMETVSSVSTIPSASSLASSSPSPRRRRSSASSTTVFIVSEDPVPAWVRFQVYVYAVFGLLFSLVCVLLIRLFPRLAPKHPGRELVLRRHNEREIVISEEQLLHPPSPPKLRRTKRIARVANAILPRRASSSKVVRLPVPTPVDITTLSSSDVSCFVDSPPDVRPLPKGPAPQVRPHTVRASRRKPRWCNMLPTVKEGEVLDPALCPGWSMRSEYNKKVVQKL</sequence>
<evidence type="ECO:0000256" key="2">
    <source>
        <dbReference type="SAM" id="Phobius"/>
    </source>
</evidence>
<keyword evidence="2" id="KW-1133">Transmembrane helix</keyword>
<feature type="transmembrane region" description="Helical" evidence="2">
    <location>
        <begin position="184"/>
        <end position="205"/>
    </location>
</feature>
<name>A0AAD7BZP3_9AGAR</name>
<evidence type="ECO:0000313" key="3">
    <source>
        <dbReference type="EMBL" id="KAJ7634968.1"/>
    </source>
</evidence>